<evidence type="ECO:0000256" key="3">
    <source>
        <dbReference type="ARBA" id="ARBA00023002"/>
    </source>
</evidence>
<dbReference type="GeneID" id="19172263"/>
<gene>
    <name evidence="4" type="ORF">A1O3_08174</name>
</gene>
<dbReference type="PANTHER" id="PTHR43477:SF1">
    <property type="entry name" value="DIHYDROANTICAPSIN 7-DEHYDROGENASE"/>
    <property type="match status" value="1"/>
</dbReference>
<dbReference type="InterPro" id="IPR002347">
    <property type="entry name" value="SDR_fam"/>
</dbReference>
<dbReference type="CDD" id="cd05233">
    <property type="entry name" value="SDR_c"/>
    <property type="match status" value="1"/>
</dbReference>
<evidence type="ECO:0000256" key="1">
    <source>
        <dbReference type="ARBA" id="ARBA00006484"/>
    </source>
</evidence>
<keyword evidence="5" id="KW-1185">Reference proteome</keyword>
<dbReference type="PANTHER" id="PTHR43477">
    <property type="entry name" value="DIHYDROANTICAPSIN 7-DEHYDROGENASE"/>
    <property type="match status" value="1"/>
</dbReference>
<protein>
    <submittedName>
        <fullName evidence="4">Uncharacterized protein</fullName>
    </submittedName>
</protein>
<name>W9YC40_9EURO</name>
<dbReference type="RefSeq" id="XP_007736463.1">
    <property type="nucleotide sequence ID" value="XM_007738273.1"/>
</dbReference>
<dbReference type="InterPro" id="IPR051122">
    <property type="entry name" value="SDR_DHRS6-like"/>
</dbReference>
<evidence type="ECO:0000313" key="4">
    <source>
        <dbReference type="EMBL" id="EXJ79889.1"/>
    </source>
</evidence>
<dbReference type="SUPFAM" id="SSF51735">
    <property type="entry name" value="NAD(P)-binding Rossmann-fold domains"/>
    <property type="match status" value="1"/>
</dbReference>
<accession>W9YC40</accession>
<dbReference type="InterPro" id="IPR057571">
    <property type="entry name" value="SDR_PhqE-like"/>
</dbReference>
<dbReference type="HOGENOM" id="CLU_010194_15_2_1"/>
<keyword evidence="2" id="KW-0521">NADP</keyword>
<evidence type="ECO:0000256" key="2">
    <source>
        <dbReference type="ARBA" id="ARBA00022857"/>
    </source>
</evidence>
<evidence type="ECO:0000313" key="5">
    <source>
        <dbReference type="Proteomes" id="UP000019478"/>
    </source>
</evidence>
<dbReference type="Pfam" id="PF23441">
    <property type="entry name" value="SDR"/>
    <property type="match status" value="1"/>
</dbReference>
<dbReference type="Gene3D" id="3.40.50.720">
    <property type="entry name" value="NAD(P)-binding Rossmann-like Domain"/>
    <property type="match status" value="1"/>
</dbReference>
<dbReference type="STRING" id="1182542.W9YC40"/>
<dbReference type="InterPro" id="IPR036291">
    <property type="entry name" value="NAD(P)-bd_dom_sf"/>
</dbReference>
<dbReference type="EMBL" id="AMGY01000007">
    <property type="protein sequence ID" value="EXJ79889.1"/>
    <property type="molecule type" value="Genomic_DNA"/>
</dbReference>
<dbReference type="eggNOG" id="KOG0725">
    <property type="taxonomic scope" value="Eukaryota"/>
</dbReference>
<dbReference type="AlphaFoldDB" id="W9YC40"/>
<keyword evidence="3" id="KW-0560">Oxidoreductase</keyword>
<organism evidence="4 5">
    <name type="scientific">Capronia epimyces CBS 606.96</name>
    <dbReference type="NCBI Taxonomy" id="1182542"/>
    <lineage>
        <taxon>Eukaryota</taxon>
        <taxon>Fungi</taxon>
        <taxon>Dikarya</taxon>
        <taxon>Ascomycota</taxon>
        <taxon>Pezizomycotina</taxon>
        <taxon>Eurotiomycetes</taxon>
        <taxon>Chaetothyriomycetidae</taxon>
        <taxon>Chaetothyriales</taxon>
        <taxon>Herpotrichiellaceae</taxon>
        <taxon>Capronia</taxon>
    </lineage>
</organism>
<comment type="caution">
    <text evidence="4">The sequence shown here is derived from an EMBL/GenBank/DDBJ whole genome shotgun (WGS) entry which is preliminary data.</text>
</comment>
<dbReference type="PRINTS" id="PR00081">
    <property type="entry name" value="GDHRDH"/>
</dbReference>
<dbReference type="GO" id="GO:0016491">
    <property type="term" value="F:oxidoreductase activity"/>
    <property type="evidence" value="ECO:0007669"/>
    <property type="project" value="UniProtKB-KW"/>
</dbReference>
<reference evidence="4 5" key="1">
    <citation type="submission" date="2013-03" db="EMBL/GenBank/DDBJ databases">
        <title>The Genome Sequence of Capronia epimyces CBS 606.96.</title>
        <authorList>
            <consortium name="The Broad Institute Genomics Platform"/>
            <person name="Cuomo C."/>
            <person name="de Hoog S."/>
            <person name="Gorbushina A."/>
            <person name="Walker B."/>
            <person name="Young S.K."/>
            <person name="Zeng Q."/>
            <person name="Gargeya S."/>
            <person name="Fitzgerald M."/>
            <person name="Haas B."/>
            <person name="Abouelleil A."/>
            <person name="Allen A.W."/>
            <person name="Alvarado L."/>
            <person name="Arachchi H.M."/>
            <person name="Berlin A.M."/>
            <person name="Chapman S.B."/>
            <person name="Gainer-Dewar J."/>
            <person name="Goldberg J."/>
            <person name="Griggs A."/>
            <person name="Gujja S."/>
            <person name="Hansen M."/>
            <person name="Howarth C."/>
            <person name="Imamovic A."/>
            <person name="Ireland A."/>
            <person name="Larimer J."/>
            <person name="McCowan C."/>
            <person name="Murphy C."/>
            <person name="Pearson M."/>
            <person name="Poon T.W."/>
            <person name="Priest M."/>
            <person name="Roberts A."/>
            <person name="Saif S."/>
            <person name="Shea T."/>
            <person name="Sisk P."/>
            <person name="Sykes S."/>
            <person name="Wortman J."/>
            <person name="Nusbaum C."/>
            <person name="Birren B."/>
        </authorList>
    </citation>
    <scope>NUCLEOTIDE SEQUENCE [LARGE SCALE GENOMIC DNA]</scope>
    <source>
        <strain evidence="4 5">CBS 606.96</strain>
    </source>
</reference>
<comment type="similarity">
    <text evidence="1">Belongs to the short-chain dehydrogenases/reductases (SDR) family.</text>
</comment>
<sequence>MSPTRFTNKLAGQRVLLVGGTGGVGLSVAQALLEFGATVVLSSSRAAKVKDICAALVKDHPNAEDRVSGHVCDLASPSVESNIEVLFDRVGNVDHIVYMAGDRLPMVPLDDVTLETWQKCNQVRTIAAILVVKVGTRYMKKDRRSSIVLTGGSICEKPIAGGWSMLALMGAGLNGLGRQLAYDLAPIRVNVVAPGVVETDMWHGIGMDEDGKRAFFAEHESMIPTGKVGQPEDLAEAYLYCLKDANATGVVVHSNSGTFLM</sequence>
<dbReference type="Proteomes" id="UP000019478">
    <property type="component" value="Unassembled WGS sequence"/>
</dbReference>
<proteinExistence type="inferred from homology"/>
<dbReference type="OrthoDB" id="294295at2759"/>